<evidence type="ECO:0008006" key="3">
    <source>
        <dbReference type="Google" id="ProtNLM"/>
    </source>
</evidence>
<dbReference type="CDD" id="cd02440">
    <property type="entry name" value="AdoMet_MTases"/>
    <property type="match status" value="1"/>
</dbReference>
<dbReference type="SUPFAM" id="SSF53335">
    <property type="entry name" value="S-adenosyl-L-methionine-dependent methyltransferases"/>
    <property type="match status" value="1"/>
</dbReference>
<evidence type="ECO:0000313" key="2">
    <source>
        <dbReference type="Proteomes" id="UP000177169"/>
    </source>
</evidence>
<reference evidence="1 2" key="1">
    <citation type="journal article" date="2016" name="Nat. Commun.">
        <title>Thousands of microbial genomes shed light on interconnected biogeochemical processes in an aquifer system.</title>
        <authorList>
            <person name="Anantharaman K."/>
            <person name="Brown C.T."/>
            <person name="Hug L.A."/>
            <person name="Sharon I."/>
            <person name="Castelle C.J."/>
            <person name="Probst A.J."/>
            <person name="Thomas B.C."/>
            <person name="Singh A."/>
            <person name="Wilkins M.J."/>
            <person name="Karaoz U."/>
            <person name="Brodie E.L."/>
            <person name="Williams K.H."/>
            <person name="Hubbard S.S."/>
            <person name="Banfield J.F."/>
        </authorList>
    </citation>
    <scope>NUCLEOTIDE SEQUENCE [LARGE SCALE GENOMIC DNA]</scope>
</reference>
<evidence type="ECO:0000313" key="1">
    <source>
        <dbReference type="EMBL" id="OGM32975.1"/>
    </source>
</evidence>
<comment type="caution">
    <text evidence="1">The sequence shown here is derived from an EMBL/GenBank/DDBJ whole genome shotgun (WGS) entry which is preliminary data.</text>
</comment>
<protein>
    <recommendedName>
        <fullName evidence="3">Methyltransferase domain-containing protein</fullName>
    </recommendedName>
</protein>
<dbReference type="Pfam" id="PF13489">
    <property type="entry name" value="Methyltransf_23"/>
    <property type="match status" value="1"/>
</dbReference>
<dbReference type="PANTHER" id="PTHR43861">
    <property type="entry name" value="TRANS-ACONITATE 2-METHYLTRANSFERASE-RELATED"/>
    <property type="match status" value="1"/>
</dbReference>
<dbReference type="AlphaFoldDB" id="A0A1F7Z2K8"/>
<gene>
    <name evidence="1" type="ORF">A3D01_05625</name>
</gene>
<dbReference type="InterPro" id="IPR029063">
    <property type="entry name" value="SAM-dependent_MTases_sf"/>
</dbReference>
<organism evidence="1 2">
    <name type="scientific">Candidatus Woesebacteria bacterium RIFCSPHIGHO2_02_FULL_39_13</name>
    <dbReference type="NCBI Taxonomy" id="1802505"/>
    <lineage>
        <taxon>Bacteria</taxon>
        <taxon>Candidatus Woeseibacteriota</taxon>
    </lineage>
</organism>
<proteinExistence type="predicted"/>
<dbReference type="STRING" id="1802505.A3D01_05625"/>
<dbReference type="Proteomes" id="UP000177169">
    <property type="component" value="Unassembled WGS sequence"/>
</dbReference>
<sequence length="249" mass="28589">MMIPKYKFYDLFHKSSSLQTKLVSEKNFTYRIVFSILNQVLRNKNNLDILDFGCGSGTLSLYFASKGNNVVGIDISPKVIRTAKASASRLDLRKELNFFTLNEGKRKIKGQRFDLILCIEVLEHIKNDEVLLRFFSSHLKKSGYLILSTPSKNAPLYKIGLTKNFDKRVGHLRRYNLKSLEKVFLRANLKVKDSKKTEGIIRNSLFVIPFLGRFIKFLKGPLSDLFTFLDQLTIPLLGESDIFVVAQKK</sequence>
<dbReference type="Gene3D" id="3.40.50.150">
    <property type="entry name" value="Vaccinia Virus protein VP39"/>
    <property type="match status" value="1"/>
</dbReference>
<name>A0A1F7Z2K8_9BACT</name>
<accession>A0A1F7Z2K8</accession>
<dbReference type="EMBL" id="MGGR01000026">
    <property type="protein sequence ID" value="OGM32975.1"/>
    <property type="molecule type" value="Genomic_DNA"/>
</dbReference>